<evidence type="ECO:0000256" key="2">
    <source>
        <dbReference type="SAM" id="SignalP"/>
    </source>
</evidence>
<name>A0AAD0TXU9_9GAMM</name>
<reference evidence="3 4" key="1">
    <citation type="submission" date="2018-10" db="EMBL/GenBank/DDBJ databases">
        <title>Complete Genome Sequence and Transcriptomic Profiles of a Marine Bacterium, Pseudoalteromonas agarivorans Hao 2018.</title>
        <authorList>
            <person name="Hao L."/>
        </authorList>
    </citation>
    <scope>NUCLEOTIDE SEQUENCE [LARGE SCALE GENOMIC DNA]</scope>
    <source>
        <strain evidence="3 4">Hao 2018</strain>
    </source>
</reference>
<sequence length="187" mass="20186">MIVMNNSSLSRFVMRTPLLALLLPLCLTACLETTSQDAPTNSVNELKEVPHKEVPQQTSSENKHKTPTDASQPIKTALKEVSLNDIKTAKSELNTLIANTQCDTSAQCKVMPVGSKACGGPSDYVVYSTKSAKEGQVSSLAKQITTLEKAYNTQNEMMSTCQHLTSPSTQCVENKCVKLEGSAVSVF</sequence>
<evidence type="ECO:0000256" key="1">
    <source>
        <dbReference type="SAM" id="MobiDB-lite"/>
    </source>
</evidence>
<organism evidence="3 4">
    <name type="scientific">Pseudoalteromonas agarivorans</name>
    <dbReference type="NCBI Taxonomy" id="176102"/>
    <lineage>
        <taxon>Bacteria</taxon>
        <taxon>Pseudomonadati</taxon>
        <taxon>Pseudomonadota</taxon>
        <taxon>Gammaproteobacteria</taxon>
        <taxon>Alteromonadales</taxon>
        <taxon>Pseudoalteromonadaceae</taxon>
        <taxon>Pseudoalteromonas</taxon>
    </lineage>
</organism>
<feature type="region of interest" description="Disordered" evidence="1">
    <location>
        <begin position="38"/>
        <end position="76"/>
    </location>
</feature>
<accession>A0AAD0TXU9</accession>
<proteinExistence type="predicted"/>
<protein>
    <submittedName>
        <fullName evidence="3">Uncharacterized protein</fullName>
    </submittedName>
</protein>
<feature type="signal peptide" evidence="2">
    <location>
        <begin position="1"/>
        <end position="29"/>
    </location>
</feature>
<dbReference type="EMBL" id="CP033065">
    <property type="protein sequence ID" value="AYM85232.1"/>
    <property type="molecule type" value="Genomic_DNA"/>
</dbReference>
<evidence type="ECO:0000313" key="4">
    <source>
        <dbReference type="Proteomes" id="UP000279995"/>
    </source>
</evidence>
<feature type="compositionally biased region" description="Basic and acidic residues" evidence="1">
    <location>
        <begin position="45"/>
        <end position="54"/>
    </location>
</feature>
<evidence type="ECO:0000313" key="3">
    <source>
        <dbReference type="EMBL" id="AYM85232.1"/>
    </source>
</evidence>
<dbReference type="Proteomes" id="UP000279995">
    <property type="component" value="Chromosome I"/>
</dbReference>
<feature type="chain" id="PRO_5042138898" evidence="2">
    <location>
        <begin position="30"/>
        <end position="187"/>
    </location>
</feature>
<gene>
    <name evidence="3" type="ORF">D9T18_00260</name>
</gene>
<keyword evidence="2" id="KW-0732">Signal</keyword>
<dbReference type="AlphaFoldDB" id="A0AAD0TXU9"/>